<evidence type="ECO:0008006" key="5">
    <source>
        <dbReference type="Google" id="ProtNLM"/>
    </source>
</evidence>
<sequence length="213" mass="22999">MKSLYITCSICILLACACKKESYLTDGGLHNANTSLSTYDYLAQHAAHYFDTTILLIDHFGLKDSVNKAGTFFAFTDYAINLLMAKEGYASLGDLYNNTSSKIITQYLFTDSISLYNTTGSVQLENNWAGAPAPCGVKKLQGAYTVNLTNSSATYTFYYLQYVKINGVLDGSANAPGDDPADLAISCQTTGIRTATGTTLHVLVNNASINNIQ</sequence>
<dbReference type="EMBL" id="FPIZ01000006">
    <property type="protein sequence ID" value="SFW52720.1"/>
    <property type="molecule type" value="Genomic_DNA"/>
</dbReference>
<gene>
    <name evidence="1" type="ORF">SAMN05661012_02377</name>
    <name evidence="2" type="ORF">SR876_15625</name>
</gene>
<dbReference type="RefSeq" id="WP_072360176.1">
    <property type="nucleotide sequence ID" value="NZ_CP139972.1"/>
</dbReference>
<dbReference type="PROSITE" id="PS51257">
    <property type="entry name" value="PROKAR_LIPOPROTEIN"/>
    <property type="match status" value="1"/>
</dbReference>
<dbReference type="OrthoDB" id="655802at2"/>
<evidence type="ECO:0000313" key="2">
    <source>
        <dbReference type="EMBL" id="WQG92950.1"/>
    </source>
</evidence>
<accession>A0A1K1PYK3</accession>
<dbReference type="EMBL" id="CP140154">
    <property type="protein sequence ID" value="WQG92950.1"/>
    <property type="molecule type" value="Genomic_DNA"/>
</dbReference>
<proteinExistence type="predicted"/>
<dbReference type="AlphaFoldDB" id="A0A1K1PYK3"/>
<keyword evidence="4" id="KW-1185">Reference proteome</keyword>
<name>A0A1K1PYK3_9BACT</name>
<dbReference type="Proteomes" id="UP000183788">
    <property type="component" value="Unassembled WGS sequence"/>
</dbReference>
<reference evidence="2 4" key="2">
    <citation type="submission" date="2023-11" db="EMBL/GenBank/DDBJ databases">
        <title>MicrobeMod: A computational toolkit for identifying prokaryotic methylation and restriction-modification with nanopore sequencing.</title>
        <authorList>
            <person name="Crits-Christoph A."/>
            <person name="Kang S.C."/>
            <person name="Lee H."/>
            <person name="Ostrov N."/>
        </authorList>
    </citation>
    <scope>NUCLEOTIDE SEQUENCE [LARGE SCALE GENOMIC DNA]</scope>
    <source>
        <strain evidence="2 4">ATCC 23090</strain>
    </source>
</reference>
<evidence type="ECO:0000313" key="4">
    <source>
        <dbReference type="Proteomes" id="UP001326715"/>
    </source>
</evidence>
<protein>
    <recommendedName>
        <fullName evidence="5">Fasciclin domain-containing protein</fullName>
    </recommendedName>
</protein>
<dbReference type="Proteomes" id="UP001326715">
    <property type="component" value="Chromosome"/>
</dbReference>
<reference evidence="1 3" key="1">
    <citation type="submission" date="2016-11" db="EMBL/GenBank/DDBJ databases">
        <authorList>
            <person name="Jaros S."/>
            <person name="Januszkiewicz K."/>
            <person name="Wedrychowicz H."/>
        </authorList>
    </citation>
    <scope>NUCLEOTIDE SEQUENCE [LARGE SCALE GENOMIC DNA]</scope>
    <source>
        <strain evidence="1 3">DSM 784</strain>
    </source>
</reference>
<evidence type="ECO:0000313" key="3">
    <source>
        <dbReference type="Proteomes" id="UP000183788"/>
    </source>
</evidence>
<evidence type="ECO:0000313" key="1">
    <source>
        <dbReference type="EMBL" id="SFW52720.1"/>
    </source>
</evidence>
<dbReference type="STRING" id="1004.SAMN05661012_02377"/>
<organism evidence="1 3">
    <name type="scientific">Chitinophaga sancti</name>
    <dbReference type="NCBI Taxonomy" id="1004"/>
    <lineage>
        <taxon>Bacteria</taxon>
        <taxon>Pseudomonadati</taxon>
        <taxon>Bacteroidota</taxon>
        <taxon>Chitinophagia</taxon>
        <taxon>Chitinophagales</taxon>
        <taxon>Chitinophagaceae</taxon>
        <taxon>Chitinophaga</taxon>
    </lineage>
</organism>